<proteinExistence type="predicted"/>
<keyword evidence="3" id="KW-0119">Carbohydrate metabolism</keyword>
<keyword evidence="2" id="KW-0294">Fucose metabolism</keyword>
<dbReference type="HOGENOM" id="CLU_026659_1_0_1"/>
<dbReference type="AlphaFoldDB" id="W9CDX8"/>
<reference evidence="4 5" key="1">
    <citation type="journal article" date="2014" name="Genome Announc.">
        <title>Draft genome sequence of Sclerotinia borealis, a psychrophilic plant pathogenic fungus.</title>
        <authorList>
            <person name="Mardanov A.V."/>
            <person name="Beletsky A.V."/>
            <person name="Kadnikov V.V."/>
            <person name="Ignatov A.N."/>
            <person name="Ravin N.V."/>
        </authorList>
    </citation>
    <scope>NUCLEOTIDE SEQUENCE [LARGE SCALE GENOMIC DNA]</scope>
    <source>
        <strain evidence="5">F-4157</strain>
    </source>
</reference>
<evidence type="ECO:0000313" key="5">
    <source>
        <dbReference type="Proteomes" id="UP000019487"/>
    </source>
</evidence>
<accession>W9CDX8</accession>
<dbReference type="GO" id="GO:0016740">
    <property type="term" value="F:transferase activity"/>
    <property type="evidence" value="ECO:0007669"/>
    <property type="project" value="UniProtKB-KW"/>
</dbReference>
<dbReference type="Pfam" id="PF10250">
    <property type="entry name" value="O-FucT"/>
    <property type="match status" value="1"/>
</dbReference>
<keyword evidence="5" id="KW-1185">Reference proteome</keyword>
<keyword evidence="1" id="KW-0808">Transferase</keyword>
<comment type="caution">
    <text evidence="4">The sequence shown here is derived from an EMBL/GenBank/DDBJ whole genome shotgun (WGS) entry which is preliminary data.</text>
</comment>
<evidence type="ECO:0000256" key="1">
    <source>
        <dbReference type="ARBA" id="ARBA00022679"/>
    </source>
</evidence>
<name>W9CDX8_SCLBF</name>
<evidence type="ECO:0000256" key="2">
    <source>
        <dbReference type="ARBA" id="ARBA00023253"/>
    </source>
</evidence>
<sequence length="326" mass="37029">MRNARDISKIRTGERAGMDYMFDVQHFMDSLGLSCPQLVLYRYVDDVPNRGRGSGPIALLPESLVSEKIPKTGLEHPEEWRGQFFDWLGGWSGLKPATMETPVLIDLGRSYLQYPIYSDGEEMALSFGSILKFREDVRTLSTTALQNMLSTYNISQDISQPILPSTFFGAHLRTEIDAVKAWPADNWTYQRYSVQSQHYLQKLATTNLTLIYVASGNKSEIARFSRDAAAYDLTTKFMLLDAKDREYLNTLAWDQQGLVDYLVMTKSSSFVGIGHSSFAWNIALKRHTYSQRKEGYLGGPEILMDELSEVFGVPNMYPEYAACLWP</sequence>
<organism evidence="4 5">
    <name type="scientific">Sclerotinia borealis (strain F-4128)</name>
    <dbReference type="NCBI Taxonomy" id="1432307"/>
    <lineage>
        <taxon>Eukaryota</taxon>
        <taxon>Fungi</taxon>
        <taxon>Dikarya</taxon>
        <taxon>Ascomycota</taxon>
        <taxon>Pezizomycotina</taxon>
        <taxon>Leotiomycetes</taxon>
        <taxon>Helotiales</taxon>
        <taxon>Sclerotiniaceae</taxon>
        <taxon>Sclerotinia</taxon>
    </lineage>
</organism>
<evidence type="ECO:0008006" key="6">
    <source>
        <dbReference type="Google" id="ProtNLM"/>
    </source>
</evidence>
<dbReference type="Gene3D" id="3.40.50.11350">
    <property type="match status" value="1"/>
</dbReference>
<dbReference type="Proteomes" id="UP000019487">
    <property type="component" value="Unassembled WGS sequence"/>
</dbReference>
<dbReference type="GO" id="GO:0006004">
    <property type="term" value="P:fucose metabolic process"/>
    <property type="evidence" value="ECO:0007669"/>
    <property type="project" value="UniProtKB-KW"/>
</dbReference>
<evidence type="ECO:0000313" key="4">
    <source>
        <dbReference type="EMBL" id="ESZ92755.1"/>
    </source>
</evidence>
<dbReference type="InterPro" id="IPR019378">
    <property type="entry name" value="GDP-Fuc_O-FucTrfase"/>
</dbReference>
<evidence type="ECO:0000256" key="3">
    <source>
        <dbReference type="ARBA" id="ARBA00023277"/>
    </source>
</evidence>
<dbReference type="CDD" id="cd11296">
    <property type="entry name" value="O-FucT_like"/>
    <property type="match status" value="1"/>
</dbReference>
<gene>
    <name evidence="4" type="ORF">SBOR_6867</name>
</gene>
<protein>
    <recommendedName>
        <fullName evidence="6">Alternative oxidase</fullName>
    </recommendedName>
</protein>
<dbReference type="OrthoDB" id="20368at2759"/>
<dbReference type="EMBL" id="AYSA01000364">
    <property type="protein sequence ID" value="ESZ92755.1"/>
    <property type="molecule type" value="Genomic_DNA"/>
</dbReference>